<dbReference type="Ensembl" id="ENSPLOT00000009237.1">
    <property type="protein sequence ID" value="ENSPLOP00000008347.1"/>
    <property type="gene ID" value="ENSPLOG00000006147.1"/>
</dbReference>
<name>A0A8C9D1W9_PANLE</name>
<reference evidence="3" key="2">
    <citation type="submission" date="2025-08" db="UniProtKB">
        <authorList>
            <consortium name="Ensembl"/>
        </authorList>
    </citation>
    <scope>IDENTIFICATION</scope>
</reference>
<dbReference type="InterPro" id="IPR037694">
    <property type="entry name" value="MTNAP1"/>
</dbReference>
<feature type="region of interest" description="Disordered" evidence="1">
    <location>
        <begin position="236"/>
        <end position="258"/>
    </location>
</feature>
<dbReference type="Proteomes" id="UP000694399">
    <property type="component" value="Chromosome E2"/>
</dbReference>
<evidence type="ECO:0000313" key="4">
    <source>
        <dbReference type="Proteomes" id="UP000694399"/>
    </source>
</evidence>
<evidence type="ECO:0000256" key="1">
    <source>
        <dbReference type="SAM" id="MobiDB-lite"/>
    </source>
</evidence>
<feature type="transmembrane region" description="Helical" evidence="2">
    <location>
        <begin position="538"/>
        <end position="561"/>
    </location>
</feature>
<dbReference type="PANTHER" id="PTHR16270:SF5">
    <property type="entry name" value="HYPOTHETICAL LOC287798"/>
    <property type="match status" value="1"/>
</dbReference>
<gene>
    <name evidence="3" type="primary">MTNAP1</name>
</gene>
<feature type="region of interest" description="Disordered" evidence="1">
    <location>
        <begin position="41"/>
        <end position="81"/>
    </location>
</feature>
<keyword evidence="2" id="KW-1133">Transmembrane helix</keyword>
<feature type="transmembrane region" description="Helical" evidence="2">
    <location>
        <begin position="582"/>
        <end position="599"/>
    </location>
</feature>
<feature type="compositionally biased region" description="Basic and acidic residues" evidence="1">
    <location>
        <begin position="327"/>
        <end position="336"/>
    </location>
</feature>
<dbReference type="AlphaFoldDB" id="A0A8C9D1W9"/>
<dbReference type="OMA" id="VHTGWIR"/>
<dbReference type="GeneTree" id="ENSGT00510000049019"/>
<evidence type="ECO:0000313" key="3">
    <source>
        <dbReference type="Ensembl" id="ENSPLOP00000008347.1"/>
    </source>
</evidence>
<accession>A0A8C9D1W9</accession>
<feature type="region of interest" description="Disordered" evidence="1">
    <location>
        <begin position="398"/>
        <end position="418"/>
    </location>
</feature>
<feature type="compositionally biased region" description="Basic and acidic residues" evidence="1">
    <location>
        <begin position="59"/>
        <end position="81"/>
    </location>
</feature>
<evidence type="ECO:0000256" key="2">
    <source>
        <dbReference type="SAM" id="Phobius"/>
    </source>
</evidence>
<dbReference type="GO" id="GO:0042645">
    <property type="term" value="C:mitochondrial nucleoid"/>
    <property type="evidence" value="ECO:0007669"/>
    <property type="project" value="Ensembl"/>
</dbReference>
<reference evidence="3" key="1">
    <citation type="journal article" date="2019" name="bioRxiv">
        <title>Long live the king: chromosome-level assembly of the lion (Panthera leo) using linked-read, Hi-C, and long read data.</title>
        <authorList>
            <person name="Armstrong E.E."/>
            <person name="Taylor R.W."/>
            <person name="Miller D.E."/>
            <person name="Kaelin C."/>
            <person name="Barsh G."/>
            <person name="Hadly E.A."/>
            <person name="Petrov D."/>
        </authorList>
    </citation>
    <scope>NUCLEOTIDE SEQUENCE [LARGE SCALE GENOMIC DNA]</scope>
</reference>
<keyword evidence="2" id="KW-0472">Membrane</keyword>
<keyword evidence="4" id="KW-1185">Reference proteome</keyword>
<proteinExistence type="predicted"/>
<feature type="region of interest" description="Disordered" evidence="1">
    <location>
        <begin position="298"/>
        <end position="345"/>
    </location>
</feature>
<reference evidence="3" key="3">
    <citation type="submission" date="2025-09" db="UniProtKB">
        <authorList>
            <consortium name="Ensembl"/>
        </authorList>
    </citation>
    <scope>IDENTIFICATION</scope>
</reference>
<feature type="compositionally biased region" description="Basic and acidic residues" evidence="1">
    <location>
        <begin position="242"/>
        <end position="258"/>
    </location>
</feature>
<protein>
    <submittedName>
        <fullName evidence="3">Mitochondrial nucleoid associated protein 1</fullName>
    </submittedName>
</protein>
<sequence length="603" mass="66651">MEVCPYCKKPFKRLKSHLPHCKMIRPTVPADHKACQSKLATRPHATSRKRPITDLNNTTERELETRSEKRNTKLVKDKPERTVKSFPLPAVGLERASNTKADEYLKNRVQCSLKMLKDTEPKVAFQGETKAQFYASQNTTPNKELPKDLPPSGERSKLSETKASLPLGPVEPSSSNQDRKPSALPSDVQTTSPDLRLDKIDPPRQKLLVKLVGTANGDYRSSPMNLHHGIERVRTSLSSNETESKARDHLSEVSSDVRDPEIQEKRMESQFLNFKVSPLGEIHVRENQGEGLDLGVEARGSTGSAEKSVSVTDTQERAKNFSGGDSATEKKCRDEGPDLNSFTPRETTCGELLSVSQSYNQNLASLAVRFFQEEKAAACSPHRVPDVKVFTERSERAPLPHGPGCGPQASRPGCQQPSHSVLLHASDSPFSQVGTAGRKGLSSSLGLEWFPELYPGYLGLGVLPGKPQYWTAVAQKPQLISPQGERLSQVPLLERSSTALRSLGPPTRLTPSSLSLMRLLGAVQKGWVRCSTTVRSGVGGVTMLFAGYFVLWCSWSFRHLSKLFDTLSLKSQASSHYRDLRGILRITLFLFLFYSFALSDTAQ</sequence>
<keyword evidence="2" id="KW-0812">Transmembrane</keyword>
<feature type="compositionally biased region" description="Polar residues" evidence="1">
    <location>
        <begin position="301"/>
        <end position="313"/>
    </location>
</feature>
<feature type="region of interest" description="Disordered" evidence="1">
    <location>
        <begin position="134"/>
        <end position="202"/>
    </location>
</feature>
<dbReference type="PANTHER" id="PTHR16270">
    <property type="entry name" value="HYPOTHETICAL LOC287798"/>
    <property type="match status" value="1"/>
</dbReference>
<organism evidence="3 4">
    <name type="scientific">Panthera leo</name>
    <name type="common">Lion</name>
    <dbReference type="NCBI Taxonomy" id="9689"/>
    <lineage>
        <taxon>Eukaryota</taxon>
        <taxon>Metazoa</taxon>
        <taxon>Chordata</taxon>
        <taxon>Craniata</taxon>
        <taxon>Vertebrata</taxon>
        <taxon>Euteleostomi</taxon>
        <taxon>Mammalia</taxon>
        <taxon>Eutheria</taxon>
        <taxon>Laurasiatheria</taxon>
        <taxon>Carnivora</taxon>
        <taxon>Feliformia</taxon>
        <taxon>Felidae</taxon>
        <taxon>Pantherinae</taxon>
        <taxon>Panthera</taxon>
    </lineage>
</organism>